<evidence type="ECO:0000256" key="1">
    <source>
        <dbReference type="SAM" id="MobiDB-lite"/>
    </source>
</evidence>
<evidence type="ECO:0000313" key="3">
    <source>
        <dbReference type="Proteomes" id="UP000011682"/>
    </source>
</evidence>
<dbReference type="AlphaFoldDB" id="S9PS62"/>
<feature type="region of interest" description="Disordered" evidence="1">
    <location>
        <begin position="128"/>
        <end position="168"/>
    </location>
</feature>
<proteinExistence type="predicted"/>
<organism evidence="2 3">
    <name type="scientific">Cystobacter fuscus (strain ATCC 25194 / DSM 2262 / NBRC 100088 / M29)</name>
    <dbReference type="NCBI Taxonomy" id="1242864"/>
    <lineage>
        <taxon>Bacteria</taxon>
        <taxon>Pseudomonadati</taxon>
        <taxon>Myxococcota</taxon>
        <taxon>Myxococcia</taxon>
        <taxon>Myxococcales</taxon>
        <taxon>Cystobacterineae</taxon>
        <taxon>Archangiaceae</taxon>
        <taxon>Cystobacter</taxon>
    </lineage>
</organism>
<dbReference type="Proteomes" id="UP000011682">
    <property type="component" value="Unassembled WGS sequence"/>
</dbReference>
<comment type="caution">
    <text evidence="2">The sequence shown here is derived from an EMBL/GenBank/DDBJ whole genome shotgun (WGS) entry which is preliminary data.</text>
</comment>
<sequence length="211" mass="23203">MSQRGAASRTVHLMGREPGACGGLQVSRGTLVESPRFWTWFAGTVLPDRCPGRERLSLNREGVGGGGRAAVSRRPRTLSGHTAWCGPCPVSSGGWEWAVWLAFRFCIASPLKRFGSSGGMVSHMSSRAISMTSKPTLPTESSPPSTRVTKRTPGSTVRPSPRPRPSFRQIGGEHYLAVYYRNINHRAMFPFSLVERLHARRKRRAEGGLEE</sequence>
<feature type="compositionally biased region" description="Low complexity" evidence="1">
    <location>
        <begin position="128"/>
        <end position="159"/>
    </location>
</feature>
<dbReference type="EMBL" id="ANAH02000001">
    <property type="protein sequence ID" value="EPX65367.1"/>
    <property type="molecule type" value="Genomic_DNA"/>
</dbReference>
<gene>
    <name evidence="2" type="ORF">D187_000793</name>
</gene>
<keyword evidence="3" id="KW-1185">Reference proteome</keyword>
<reference evidence="2" key="1">
    <citation type="submission" date="2013-05" db="EMBL/GenBank/DDBJ databases">
        <title>Genome assembly of Cystobacter fuscus DSM 2262.</title>
        <authorList>
            <person name="Sharma G."/>
            <person name="Khatri I."/>
            <person name="Kaur C."/>
            <person name="Mayilraj S."/>
            <person name="Subramanian S."/>
        </authorList>
    </citation>
    <scope>NUCLEOTIDE SEQUENCE [LARGE SCALE GENOMIC DNA]</scope>
    <source>
        <strain evidence="2">DSM 2262</strain>
    </source>
</reference>
<accession>S9PS62</accession>
<name>S9PS62_CYSF2</name>
<protein>
    <submittedName>
        <fullName evidence="2">Uncharacterized protein</fullName>
    </submittedName>
</protein>
<evidence type="ECO:0000313" key="2">
    <source>
        <dbReference type="EMBL" id="EPX65367.1"/>
    </source>
</evidence>